<dbReference type="Pfam" id="PF00361">
    <property type="entry name" value="Proton_antipo_M"/>
    <property type="match status" value="1"/>
</dbReference>
<feature type="transmembrane region" description="Helical" evidence="18">
    <location>
        <begin position="51"/>
        <end position="73"/>
    </location>
</feature>
<accession>A0A346RJ94</accession>
<feature type="transmembrane region" description="Helical" evidence="18">
    <location>
        <begin position="142"/>
        <end position="161"/>
    </location>
</feature>
<feature type="transmembrane region" description="Helical" evidence="18">
    <location>
        <begin position="20"/>
        <end position="39"/>
    </location>
</feature>
<comment type="function">
    <text evidence="1">Core subunit of the mitochondrial membrane respiratory chain NADH dehydrogenase (Complex I) that is believed to belong to the minimal assembly required for catalysis. Complex I functions in the transfer of electrons from NADH to the respiratory chain. The immediate electron acceptor for the enzyme is believed to be ubiquinone.</text>
</comment>
<dbReference type="AlphaFoldDB" id="A0A346RJ94"/>
<comment type="subcellular location">
    <subcellularLocation>
        <location evidence="2 18">Mitochondrion inner membrane</location>
        <topology evidence="2 18">Multi-pass membrane protein</topology>
    </subcellularLocation>
</comment>
<evidence type="ECO:0000256" key="3">
    <source>
        <dbReference type="ARBA" id="ARBA00007012"/>
    </source>
</evidence>
<keyword evidence="14 18" id="KW-0830">Ubiquinone</keyword>
<evidence type="ECO:0000256" key="1">
    <source>
        <dbReference type="ARBA" id="ARBA00003257"/>
    </source>
</evidence>
<evidence type="ECO:0000256" key="13">
    <source>
        <dbReference type="ARBA" id="ARBA00023027"/>
    </source>
</evidence>
<dbReference type="GO" id="GO:0008137">
    <property type="term" value="F:NADH dehydrogenase (ubiquinone) activity"/>
    <property type="evidence" value="ECO:0007669"/>
    <property type="project" value="UniProtKB-EC"/>
</dbReference>
<dbReference type="InterPro" id="IPR001750">
    <property type="entry name" value="ND/Mrp_TM"/>
</dbReference>
<evidence type="ECO:0000256" key="12">
    <source>
        <dbReference type="ARBA" id="ARBA00022989"/>
    </source>
</evidence>
<evidence type="ECO:0000256" key="6">
    <source>
        <dbReference type="ARBA" id="ARBA00022448"/>
    </source>
</evidence>
<evidence type="ECO:0000256" key="15">
    <source>
        <dbReference type="ARBA" id="ARBA00023128"/>
    </source>
</evidence>
<keyword evidence="10 18" id="KW-1278">Translocase</keyword>
<evidence type="ECO:0000256" key="17">
    <source>
        <dbReference type="ARBA" id="ARBA00049551"/>
    </source>
</evidence>
<dbReference type="EMBL" id="MG193475">
    <property type="protein sequence ID" value="AXS66141.1"/>
    <property type="molecule type" value="Genomic_DNA"/>
</dbReference>
<feature type="transmembrane region" description="Helical" evidence="18">
    <location>
        <begin position="192"/>
        <end position="211"/>
    </location>
</feature>
<evidence type="ECO:0000256" key="8">
    <source>
        <dbReference type="ARBA" id="ARBA00022692"/>
    </source>
</evidence>
<evidence type="ECO:0000259" key="19">
    <source>
        <dbReference type="Pfam" id="PF00361"/>
    </source>
</evidence>
<keyword evidence="6" id="KW-0813">Transport</keyword>
<keyword evidence="16 18" id="KW-0472">Membrane</keyword>
<evidence type="ECO:0000256" key="2">
    <source>
        <dbReference type="ARBA" id="ARBA00004448"/>
    </source>
</evidence>
<evidence type="ECO:0000256" key="11">
    <source>
        <dbReference type="ARBA" id="ARBA00022982"/>
    </source>
</evidence>
<dbReference type="InterPro" id="IPR003917">
    <property type="entry name" value="NADH_UbQ_OxRdtase_chain2"/>
</dbReference>
<feature type="transmembrane region" description="Helical" evidence="18">
    <location>
        <begin position="232"/>
        <end position="252"/>
    </location>
</feature>
<protein>
    <recommendedName>
        <fullName evidence="5 18">NADH-ubiquinone oxidoreductase chain 2</fullName>
        <ecNumber evidence="4 18">7.1.1.2</ecNumber>
    </recommendedName>
</protein>
<comment type="function">
    <text evidence="18">Core subunit of the mitochondrial membrane respiratory chain NADH dehydrogenase (Complex I) which catalyzes electron transfer from NADH through the respiratory chain, using ubiquinone as an electron acceptor. Essential for the catalytic activity and assembly of complex I.</text>
</comment>
<evidence type="ECO:0000256" key="5">
    <source>
        <dbReference type="ARBA" id="ARBA00021008"/>
    </source>
</evidence>
<feature type="transmembrane region" description="Helical" evidence="18">
    <location>
        <begin position="264"/>
        <end position="288"/>
    </location>
</feature>
<keyword evidence="7 18" id="KW-0679">Respiratory chain</keyword>
<comment type="similarity">
    <text evidence="3 18">Belongs to the complex I subunit 2 family.</text>
</comment>
<dbReference type="InterPro" id="IPR050175">
    <property type="entry name" value="Complex_I_Subunit_2"/>
</dbReference>
<dbReference type="EC" id="7.1.1.2" evidence="4 18"/>
<organism evidence="20">
    <name type="scientific">Tenebrionoidea sp. 23 KM-2017</name>
    <dbReference type="NCBI Taxonomy" id="2219479"/>
    <lineage>
        <taxon>Eukaryota</taxon>
        <taxon>Metazoa</taxon>
        <taxon>Ecdysozoa</taxon>
        <taxon>Arthropoda</taxon>
        <taxon>Hexapoda</taxon>
        <taxon>Insecta</taxon>
        <taxon>Pterygota</taxon>
        <taxon>Neoptera</taxon>
        <taxon>Endopterygota</taxon>
        <taxon>Coleoptera</taxon>
        <taxon>Polyphaga</taxon>
        <taxon>Cucujiformia</taxon>
    </lineage>
</organism>
<dbReference type="PANTHER" id="PTHR46552">
    <property type="entry name" value="NADH-UBIQUINONE OXIDOREDUCTASE CHAIN 2"/>
    <property type="match status" value="1"/>
</dbReference>
<evidence type="ECO:0000256" key="18">
    <source>
        <dbReference type="RuleBase" id="RU003403"/>
    </source>
</evidence>
<dbReference type="GO" id="GO:0006120">
    <property type="term" value="P:mitochondrial electron transport, NADH to ubiquinone"/>
    <property type="evidence" value="ECO:0007669"/>
    <property type="project" value="InterPro"/>
</dbReference>
<comment type="catalytic activity">
    <reaction evidence="17 18">
        <text>a ubiquinone + NADH + 5 H(+)(in) = a ubiquinol + NAD(+) + 4 H(+)(out)</text>
        <dbReference type="Rhea" id="RHEA:29091"/>
        <dbReference type="Rhea" id="RHEA-COMP:9565"/>
        <dbReference type="Rhea" id="RHEA-COMP:9566"/>
        <dbReference type="ChEBI" id="CHEBI:15378"/>
        <dbReference type="ChEBI" id="CHEBI:16389"/>
        <dbReference type="ChEBI" id="CHEBI:17976"/>
        <dbReference type="ChEBI" id="CHEBI:57540"/>
        <dbReference type="ChEBI" id="CHEBI:57945"/>
        <dbReference type="EC" id="7.1.1.2"/>
    </reaction>
</comment>
<evidence type="ECO:0000256" key="7">
    <source>
        <dbReference type="ARBA" id="ARBA00022660"/>
    </source>
</evidence>
<keyword evidence="11 18" id="KW-0249">Electron transport</keyword>
<dbReference type="GO" id="GO:0005743">
    <property type="term" value="C:mitochondrial inner membrane"/>
    <property type="evidence" value="ECO:0007669"/>
    <property type="project" value="UniProtKB-SubCell"/>
</dbReference>
<evidence type="ECO:0000256" key="4">
    <source>
        <dbReference type="ARBA" id="ARBA00012944"/>
    </source>
</evidence>
<keyword evidence="12 18" id="KW-1133">Transmembrane helix</keyword>
<evidence type="ECO:0000256" key="16">
    <source>
        <dbReference type="ARBA" id="ARBA00023136"/>
    </source>
</evidence>
<feature type="transmembrane region" description="Helical" evidence="18">
    <location>
        <begin position="85"/>
        <end position="107"/>
    </location>
</feature>
<keyword evidence="15 18" id="KW-0496">Mitochondrion</keyword>
<sequence length="331" mass="38092">MMFFNTLLLGTLISISSYSWMSMWMGLEINLLSIIPLMTSSKNIYSTEASIKYFLTQVLASLILLFSIISLLLMNEFITPTMNQLMLMVMNSSLLTKVGAAPFHFWFPEVMEGLKWMNCLILLTWQKIAPMILIMNNKSSPMFLTMIIITSLFMSGISALNQISLRKILTFSSINHIGWLLSASMLNYSIWTLYFLVYTFLTLNMVLIFSWTKSFYLKQLNNSMNQDKTIKFFILINFMSLGGMPPFIGFLPKWLIINILSQNQMFLLALMMTILTLISLYIYIRLMFSSLTMMSSETKILTISKKKINFMILILMSSLLIPISTLILNSI</sequence>
<keyword evidence="8 18" id="KW-0812">Transmembrane</keyword>
<reference evidence="20" key="1">
    <citation type="journal article" date="2018" name="J. ISSAAS">
        <title>The contribution of mitochondrial metagenomics to large-scale data mining and phylogenetic analysis of Coleoptera.</title>
        <authorList>
            <person name="Miller K."/>
            <person name="Linard B."/>
            <person name="Motyka M."/>
            <person name="Bocek M."/>
            <person name="Vogler A.P."/>
        </authorList>
    </citation>
    <scope>NUCLEOTIDE SEQUENCE</scope>
</reference>
<evidence type="ECO:0000256" key="9">
    <source>
        <dbReference type="ARBA" id="ARBA00022792"/>
    </source>
</evidence>
<dbReference type="PANTHER" id="PTHR46552:SF1">
    <property type="entry name" value="NADH-UBIQUINONE OXIDOREDUCTASE CHAIN 2"/>
    <property type="match status" value="1"/>
</dbReference>
<evidence type="ECO:0000313" key="20">
    <source>
        <dbReference type="EMBL" id="AXS66141.1"/>
    </source>
</evidence>
<gene>
    <name evidence="20" type="primary">nad2</name>
</gene>
<feature type="transmembrane region" description="Helical" evidence="18">
    <location>
        <begin position="308"/>
        <end position="328"/>
    </location>
</feature>
<keyword evidence="9 18" id="KW-0999">Mitochondrion inner membrane</keyword>
<geneLocation type="mitochondrion" evidence="20"/>
<name>A0A346RJ94_9CUCU</name>
<keyword evidence="13 18" id="KW-0520">NAD</keyword>
<evidence type="ECO:0000256" key="14">
    <source>
        <dbReference type="ARBA" id="ARBA00023075"/>
    </source>
</evidence>
<feature type="domain" description="NADH:quinone oxidoreductase/Mrp antiporter transmembrane" evidence="19">
    <location>
        <begin position="17"/>
        <end position="279"/>
    </location>
</feature>
<evidence type="ECO:0000256" key="10">
    <source>
        <dbReference type="ARBA" id="ARBA00022967"/>
    </source>
</evidence>
<dbReference type="PRINTS" id="PR01436">
    <property type="entry name" value="NADHDHGNASE2"/>
</dbReference>
<proteinExistence type="inferred from homology"/>